<dbReference type="EMBL" id="SFCC01000011">
    <property type="protein sequence ID" value="RZQ61888.1"/>
    <property type="molecule type" value="Genomic_DNA"/>
</dbReference>
<feature type="transmembrane region" description="Helical" evidence="1">
    <location>
        <begin position="41"/>
        <end position="61"/>
    </location>
</feature>
<keyword evidence="1" id="KW-1133">Transmembrane helix</keyword>
<keyword evidence="3" id="KW-1185">Reference proteome</keyword>
<proteinExistence type="predicted"/>
<evidence type="ECO:0000313" key="3">
    <source>
        <dbReference type="Proteomes" id="UP000292003"/>
    </source>
</evidence>
<name>A0A4Q7J502_9PSEU</name>
<organism evidence="2 3">
    <name type="scientific">Amycolatopsis suaedae</name>
    <dbReference type="NCBI Taxonomy" id="2510978"/>
    <lineage>
        <taxon>Bacteria</taxon>
        <taxon>Bacillati</taxon>
        <taxon>Actinomycetota</taxon>
        <taxon>Actinomycetes</taxon>
        <taxon>Pseudonocardiales</taxon>
        <taxon>Pseudonocardiaceae</taxon>
        <taxon>Amycolatopsis</taxon>
    </lineage>
</organism>
<dbReference type="InterPro" id="IPR019681">
    <property type="entry name" value="DUF2530"/>
</dbReference>
<dbReference type="Proteomes" id="UP000292003">
    <property type="component" value="Unassembled WGS sequence"/>
</dbReference>
<evidence type="ECO:0000256" key="1">
    <source>
        <dbReference type="SAM" id="Phobius"/>
    </source>
</evidence>
<keyword evidence="1" id="KW-0812">Transmembrane</keyword>
<feature type="transmembrane region" description="Helical" evidence="1">
    <location>
        <begin position="12"/>
        <end position="35"/>
    </location>
</feature>
<dbReference type="AlphaFoldDB" id="A0A4Q7J502"/>
<keyword evidence="1" id="KW-0472">Membrane</keyword>
<accession>A0A4Q7J502</accession>
<dbReference type="Pfam" id="PF10745">
    <property type="entry name" value="DUF2530"/>
    <property type="match status" value="1"/>
</dbReference>
<protein>
    <submittedName>
        <fullName evidence="2">DUF2530 domain-containing protein</fullName>
    </submittedName>
</protein>
<dbReference type="OrthoDB" id="4774615at2"/>
<gene>
    <name evidence="2" type="ORF">EWH70_23075</name>
</gene>
<sequence>MKPTPDLPKRWTDLWPPVVVGTSLWALAGVVLFVVTGMGPWTWTCVAGVVLGFIGFAIMAWQRAASRRGARGAQRDL</sequence>
<evidence type="ECO:0000313" key="2">
    <source>
        <dbReference type="EMBL" id="RZQ61888.1"/>
    </source>
</evidence>
<reference evidence="2 3" key="1">
    <citation type="submission" date="2019-02" db="EMBL/GenBank/DDBJ databases">
        <title>Draft genome sequence of Amycolatopsis sp. 8-3EHSu isolated from roots of Suaeda maritima.</title>
        <authorList>
            <person name="Duangmal K."/>
            <person name="Chantavorakit T."/>
        </authorList>
    </citation>
    <scope>NUCLEOTIDE SEQUENCE [LARGE SCALE GENOMIC DNA]</scope>
    <source>
        <strain evidence="2 3">8-3EHSu</strain>
    </source>
</reference>
<comment type="caution">
    <text evidence="2">The sequence shown here is derived from an EMBL/GenBank/DDBJ whole genome shotgun (WGS) entry which is preliminary data.</text>
</comment>